<dbReference type="AlphaFoldDB" id="A0A6A3DIE2"/>
<sequence length="136" mass="15568">MREPLLDSVQHRREPLLYRILHMREPLLDSVQHRREPLLYRILHVREPLLNRVVLVREPLLDRVSLQALARSRGRVADWTNDGGRALHTARAIALSLWGLGRGCPIHDCDVARRGDEQVSEHLTDVVADTPANRTG</sequence>
<dbReference type="EMBL" id="QXGF01006251">
    <property type="protein sequence ID" value="KAE8918038.1"/>
    <property type="molecule type" value="Genomic_DNA"/>
</dbReference>
<proteinExistence type="predicted"/>
<dbReference type="Proteomes" id="UP000429523">
    <property type="component" value="Unassembled WGS sequence"/>
</dbReference>
<reference evidence="1 2" key="1">
    <citation type="submission" date="2018-08" db="EMBL/GenBank/DDBJ databases">
        <title>Genomic investigation of the strawberry pathogen Phytophthora fragariae indicates pathogenicity is determined by transcriptional variation in three key races.</title>
        <authorList>
            <person name="Adams T.M."/>
            <person name="Armitage A.D."/>
            <person name="Sobczyk M.K."/>
            <person name="Bates H.J."/>
            <person name="Dunwell J.M."/>
            <person name="Nellist C.F."/>
            <person name="Harrison R.J."/>
        </authorList>
    </citation>
    <scope>NUCLEOTIDE SEQUENCE [LARGE SCALE GENOMIC DNA]</scope>
    <source>
        <strain evidence="1 2">NOV-9</strain>
    </source>
</reference>
<evidence type="ECO:0000313" key="2">
    <source>
        <dbReference type="Proteomes" id="UP000429523"/>
    </source>
</evidence>
<accession>A0A6A3DIE2</accession>
<comment type="caution">
    <text evidence="1">The sequence shown here is derived from an EMBL/GenBank/DDBJ whole genome shotgun (WGS) entry which is preliminary data.</text>
</comment>
<protein>
    <submittedName>
        <fullName evidence="1">Uncharacterized protein</fullName>
    </submittedName>
</protein>
<organism evidence="1 2">
    <name type="scientific">Phytophthora fragariae</name>
    <dbReference type="NCBI Taxonomy" id="53985"/>
    <lineage>
        <taxon>Eukaryota</taxon>
        <taxon>Sar</taxon>
        <taxon>Stramenopiles</taxon>
        <taxon>Oomycota</taxon>
        <taxon>Peronosporomycetes</taxon>
        <taxon>Peronosporales</taxon>
        <taxon>Peronosporaceae</taxon>
        <taxon>Phytophthora</taxon>
    </lineage>
</organism>
<name>A0A6A3DIE2_9STRA</name>
<gene>
    <name evidence="1" type="ORF">PF009_g31645</name>
</gene>
<evidence type="ECO:0000313" key="1">
    <source>
        <dbReference type="EMBL" id="KAE8918038.1"/>
    </source>
</evidence>